<dbReference type="HOGENOM" id="CLU_1814416_0_0_11"/>
<gene>
    <name evidence="1" type="ORF">SacazDRAFT_01189</name>
</gene>
<dbReference type="EMBL" id="CM001466">
    <property type="protein sequence ID" value="EHY88125.1"/>
    <property type="molecule type" value="Genomic_DNA"/>
</dbReference>
<keyword evidence="2" id="KW-1185">Reference proteome</keyword>
<proteinExistence type="predicted"/>
<name>H8G4H6_9PSEU</name>
<dbReference type="Proteomes" id="UP000004705">
    <property type="component" value="Chromosome"/>
</dbReference>
<reference evidence="1 2" key="1">
    <citation type="journal article" date="2012" name="Stand. Genomic Sci.">
        <title>Genome sequence of the soil bacterium Saccharomonospora azurea type strain (NA-128(T)).</title>
        <authorList>
            <person name="Klenk H.P."/>
            <person name="Held B."/>
            <person name="Lucas S."/>
            <person name="Lapidus A."/>
            <person name="Copeland A."/>
            <person name="Hammon N."/>
            <person name="Pitluck S."/>
            <person name="Goodwin L.A."/>
            <person name="Han C."/>
            <person name="Tapia R."/>
            <person name="Brambilla E.M."/>
            <person name="Potter G."/>
            <person name="Land M."/>
            <person name="Ivanova N."/>
            <person name="Rohde M."/>
            <person name="Goker M."/>
            <person name="Detter J.C."/>
            <person name="Kyrpides N.C."/>
            <person name="Woyke T."/>
        </authorList>
    </citation>
    <scope>NUCLEOTIDE SEQUENCE [LARGE SCALE GENOMIC DNA]</scope>
    <source>
        <strain evidence="1 2">NA-128</strain>
    </source>
</reference>
<accession>H8G4H6</accession>
<dbReference type="AlphaFoldDB" id="H8G4H6"/>
<organism evidence="1 2">
    <name type="scientific">Saccharomonospora azurea NA-128</name>
    <dbReference type="NCBI Taxonomy" id="882081"/>
    <lineage>
        <taxon>Bacteria</taxon>
        <taxon>Bacillati</taxon>
        <taxon>Actinomycetota</taxon>
        <taxon>Actinomycetes</taxon>
        <taxon>Pseudonocardiales</taxon>
        <taxon>Pseudonocardiaceae</taxon>
        <taxon>Saccharomonospora</taxon>
    </lineage>
</organism>
<evidence type="ECO:0000313" key="1">
    <source>
        <dbReference type="EMBL" id="EHY88125.1"/>
    </source>
</evidence>
<protein>
    <submittedName>
        <fullName evidence="1">Uncharacterized protein</fullName>
    </submittedName>
</protein>
<sequence>MLAGARGQPTTVPKNENRESMVAGRDLIVTPLQESVHRKLDEITHSVHTTSPRIRSELDGLSVALLAGALRTVLAEHRPDSSGHCTLCHGRRRPFARKRGPLPCRAYLAAQVALVPDEPAPPRSPSVSSGHRLRERTAFFLS</sequence>
<evidence type="ECO:0000313" key="2">
    <source>
        <dbReference type="Proteomes" id="UP000004705"/>
    </source>
</evidence>